<sequence>MQWGGALFAAGLDPASFRWFLQMGDFTITGGFYQSLREAFLFCLREFFLNGGGGGLPDSFYNPVNTVRNPRKMHTGGRLRIGDVMSGLWLPEAGPGQTRDSWSKALAILSETEIPGNNAPCGGADLNGAAGPSAKNKISVVPPTPPPLSESQCSGSPGRGRGSGRKREEEGAREVGPRTSWQRGPTVAGVGHEARQGMKAPLRLGKCWALPTLQELGQFKGFNKSMENLFLSVATHMKKLSKSQNDMTSDKQLLATGPRQCTGQSERRSQSDTAINVTTRQNIKQSESRSGQMKVKIQGRFGKRFRTGKGFSLIPRLWDFHVSTGVRCGFKATAKAKARLQGPDTPASLKVFQYPDSDYLSISLYAVPNGIFHIPQGLSPTCSEDGGLAEGEPSDIFLPPEFLWILSRPFLLPQKGTFLPKAVPSSGQWKVSAPDILKPLNQESPKRPPNPVLKQEDLSSSPPPNTLFSGGLRHGSLISINSTCTEMGNFDNANVTGEIEFAIRYCFKTHSLEICIKACKNLAYGEEKKKKCNPYVKIYLLPDKSSQGKRKTGVQRNTVDPTFQETLKYQVEPAQLVTRQLQVSVWHVGMLTRRVFLGEVIIPLATWDFEDSTMQSFCWYPLGAKAEKYEDGVPPNYGELAVRAKLVLPGGPRKLQEAQEGTSSNGQLCLVVLGAKNLRVRSDGTLNSFVKGCLTLPDQQKLRLKSPVLKKQACPQWKHSFVFKDVTPSQLRQASLELTVWDQAIFGVSDRLLGGARLSSKEDPAGGTDSCSQSKLQWQKVLSSPNLWTDMTLILH</sequence>
<gene>
    <name evidence="6" type="ORF">HPG69_010916</name>
</gene>
<dbReference type="InterPro" id="IPR035892">
    <property type="entry name" value="C2_domain_sf"/>
</dbReference>
<dbReference type="InterPro" id="IPR000008">
    <property type="entry name" value="C2_dom"/>
</dbReference>
<dbReference type="EMBL" id="JACDTQ010003071">
    <property type="protein sequence ID" value="KAF5914850.1"/>
    <property type="molecule type" value="Genomic_DNA"/>
</dbReference>
<feature type="region of interest" description="Disordered" evidence="4">
    <location>
        <begin position="133"/>
        <end position="186"/>
    </location>
</feature>
<dbReference type="InterPro" id="IPR043567">
    <property type="entry name" value="SYTL1-5_C2B"/>
</dbReference>
<comment type="subcellular location">
    <subcellularLocation>
        <location evidence="1">Endomembrane system</location>
        <topology evidence="1">Peripheral membrane protein</topology>
    </subcellularLocation>
</comment>
<dbReference type="GO" id="GO:0005886">
    <property type="term" value="C:plasma membrane"/>
    <property type="evidence" value="ECO:0007669"/>
    <property type="project" value="TreeGrafter"/>
</dbReference>
<reference evidence="6 7" key="1">
    <citation type="journal article" date="2020" name="Mol. Biol. Evol.">
        <title>Interspecific Gene Flow and the Evolution of Specialization in Black and White Rhinoceros.</title>
        <authorList>
            <person name="Moodley Y."/>
            <person name="Westbury M.V."/>
            <person name="Russo I.M."/>
            <person name="Gopalakrishnan S."/>
            <person name="Rakotoarivelo A."/>
            <person name="Olsen R.A."/>
            <person name="Prost S."/>
            <person name="Tunstall T."/>
            <person name="Ryder O.A."/>
            <person name="Dalen L."/>
            <person name="Bruford M.W."/>
        </authorList>
    </citation>
    <scope>NUCLEOTIDE SEQUENCE [LARGE SCALE GENOMIC DNA]</scope>
    <source>
        <strain evidence="6">SBR-YM</strain>
        <tissue evidence="6">Skin</tissue>
    </source>
</reference>
<keyword evidence="3" id="KW-0472">Membrane</keyword>
<evidence type="ECO:0000256" key="4">
    <source>
        <dbReference type="SAM" id="MobiDB-lite"/>
    </source>
</evidence>
<dbReference type="PANTHER" id="PTHR45716:SF1">
    <property type="entry name" value="SYNAPTOTAGMIN-LIKE PROTEIN 3"/>
    <property type="match status" value="1"/>
</dbReference>
<feature type="compositionally biased region" description="Basic and acidic residues" evidence="4">
    <location>
        <begin position="165"/>
        <end position="176"/>
    </location>
</feature>
<accession>A0A7J7EGC0</accession>
<dbReference type="AlphaFoldDB" id="A0A7J7EGC0"/>
<protein>
    <recommendedName>
        <fullName evidence="5">C2 domain-containing protein</fullName>
    </recommendedName>
</protein>
<evidence type="ECO:0000313" key="6">
    <source>
        <dbReference type="EMBL" id="KAF5914850.1"/>
    </source>
</evidence>
<feature type="domain" description="C2" evidence="5">
    <location>
        <begin position="648"/>
        <end position="775"/>
    </location>
</feature>
<feature type="region of interest" description="Disordered" evidence="4">
    <location>
        <begin position="439"/>
        <end position="466"/>
    </location>
</feature>
<feature type="domain" description="C2" evidence="5">
    <location>
        <begin position="495"/>
        <end position="617"/>
    </location>
</feature>
<dbReference type="CDD" id="cd08392">
    <property type="entry name" value="C2A_SLP-3"/>
    <property type="match status" value="1"/>
</dbReference>
<evidence type="ECO:0000259" key="5">
    <source>
        <dbReference type="PROSITE" id="PS50004"/>
    </source>
</evidence>
<dbReference type="SMART" id="SM00239">
    <property type="entry name" value="C2"/>
    <property type="match status" value="2"/>
</dbReference>
<dbReference type="PANTHER" id="PTHR45716">
    <property type="entry name" value="BITESIZE, ISOFORM I"/>
    <property type="match status" value="1"/>
</dbReference>
<name>A0A7J7EGC0_DICBM</name>
<feature type="region of interest" description="Disordered" evidence="4">
    <location>
        <begin position="256"/>
        <end position="293"/>
    </location>
</feature>
<dbReference type="FunFam" id="2.60.40.150:FF:000152">
    <property type="entry name" value="Synaptotagmin like 3"/>
    <property type="match status" value="1"/>
</dbReference>
<evidence type="ECO:0000256" key="2">
    <source>
        <dbReference type="ARBA" id="ARBA00022737"/>
    </source>
</evidence>
<dbReference type="GO" id="GO:0006887">
    <property type="term" value="P:exocytosis"/>
    <property type="evidence" value="ECO:0007669"/>
    <property type="project" value="TreeGrafter"/>
</dbReference>
<dbReference type="PROSITE" id="PS50004">
    <property type="entry name" value="C2"/>
    <property type="match status" value="2"/>
</dbReference>
<organism evidence="6 7">
    <name type="scientific">Diceros bicornis minor</name>
    <name type="common">South-central black rhinoceros</name>
    <dbReference type="NCBI Taxonomy" id="77932"/>
    <lineage>
        <taxon>Eukaryota</taxon>
        <taxon>Metazoa</taxon>
        <taxon>Chordata</taxon>
        <taxon>Craniata</taxon>
        <taxon>Vertebrata</taxon>
        <taxon>Euteleostomi</taxon>
        <taxon>Mammalia</taxon>
        <taxon>Eutheria</taxon>
        <taxon>Laurasiatheria</taxon>
        <taxon>Perissodactyla</taxon>
        <taxon>Rhinocerotidae</taxon>
        <taxon>Diceros</taxon>
    </lineage>
</organism>
<keyword evidence="2" id="KW-0677">Repeat</keyword>
<dbReference type="GO" id="GO:0070382">
    <property type="term" value="C:exocytic vesicle"/>
    <property type="evidence" value="ECO:0007669"/>
    <property type="project" value="TreeGrafter"/>
</dbReference>
<evidence type="ECO:0000256" key="3">
    <source>
        <dbReference type="ARBA" id="ARBA00023136"/>
    </source>
</evidence>
<proteinExistence type="predicted"/>
<comment type="caution">
    <text evidence="6">The sequence shown here is derived from an EMBL/GenBank/DDBJ whole genome shotgun (WGS) entry which is preliminary data.</text>
</comment>
<feature type="compositionally biased region" description="Polar residues" evidence="4">
    <location>
        <begin position="271"/>
        <end position="291"/>
    </location>
</feature>
<evidence type="ECO:0000313" key="7">
    <source>
        <dbReference type="Proteomes" id="UP000551758"/>
    </source>
</evidence>
<evidence type="ECO:0000256" key="1">
    <source>
        <dbReference type="ARBA" id="ARBA00004184"/>
    </source>
</evidence>
<dbReference type="Proteomes" id="UP000551758">
    <property type="component" value="Unassembled WGS sequence"/>
</dbReference>
<dbReference type="SUPFAM" id="SSF49562">
    <property type="entry name" value="C2 domain (Calcium/lipid-binding domain, CaLB)"/>
    <property type="match status" value="2"/>
</dbReference>
<dbReference type="Pfam" id="PF00168">
    <property type="entry name" value="C2"/>
    <property type="match status" value="2"/>
</dbReference>
<keyword evidence="7" id="KW-1185">Reference proteome</keyword>
<dbReference type="Gene3D" id="2.60.40.150">
    <property type="entry name" value="C2 domain"/>
    <property type="match status" value="2"/>
</dbReference>
<dbReference type="GO" id="GO:0042043">
    <property type="term" value="F:neurexin family protein binding"/>
    <property type="evidence" value="ECO:0007669"/>
    <property type="project" value="TreeGrafter"/>
</dbReference>
<dbReference type="FunFam" id="2.60.40.150:FF:000006">
    <property type="entry name" value="Synaptotagmin-like 5, isoform CRA_a"/>
    <property type="match status" value="1"/>
</dbReference>
<dbReference type="CDD" id="cd04020">
    <property type="entry name" value="C2B_SLP_1-2-3-4"/>
    <property type="match status" value="1"/>
</dbReference>